<protein>
    <submittedName>
        <fullName evidence="9">HTH domain protein</fullName>
    </submittedName>
</protein>
<keyword evidence="3" id="KW-0805">Transcription regulation</keyword>
<dbReference type="InterPro" id="IPR036634">
    <property type="entry name" value="PRD_sf"/>
</dbReference>
<keyword evidence="5" id="KW-0804">Transcription</keyword>
<keyword evidence="10" id="KW-1185">Reference proteome</keyword>
<name>C2K0D8_LACRM</name>
<evidence type="ECO:0000313" key="9">
    <source>
        <dbReference type="EMBL" id="EEN79220.1"/>
    </source>
</evidence>
<dbReference type="InterPro" id="IPR007737">
    <property type="entry name" value="Mga_HTH"/>
</dbReference>
<dbReference type="Pfam" id="PF00359">
    <property type="entry name" value="PTS_EIIA_2"/>
    <property type="match status" value="1"/>
</dbReference>
<dbReference type="SUPFAM" id="SSF55804">
    <property type="entry name" value="Phoshotransferase/anion transport protein"/>
    <property type="match status" value="1"/>
</dbReference>
<dbReference type="GO" id="GO:0006355">
    <property type="term" value="P:regulation of DNA-templated transcription"/>
    <property type="evidence" value="ECO:0007669"/>
    <property type="project" value="InterPro"/>
</dbReference>
<evidence type="ECO:0000313" key="10">
    <source>
        <dbReference type="Proteomes" id="UP000004525"/>
    </source>
</evidence>
<dbReference type="InterPro" id="IPR036095">
    <property type="entry name" value="PTS_EIIB-like_sf"/>
</dbReference>
<dbReference type="GO" id="GO:0009401">
    <property type="term" value="P:phosphoenolpyruvate-dependent sugar phosphotransferase system"/>
    <property type="evidence" value="ECO:0007669"/>
    <property type="project" value="InterPro"/>
</dbReference>
<dbReference type="InterPro" id="IPR002178">
    <property type="entry name" value="PTS_EIIA_type-2_dom"/>
</dbReference>
<dbReference type="Gene3D" id="3.40.50.2300">
    <property type="match status" value="1"/>
</dbReference>
<evidence type="ECO:0000256" key="2">
    <source>
        <dbReference type="ARBA" id="ARBA00022737"/>
    </source>
</evidence>
<dbReference type="EMBL" id="ACIZ01000111">
    <property type="protein sequence ID" value="EEN79220.1"/>
    <property type="molecule type" value="Genomic_DNA"/>
</dbReference>
<evidence type="ECO:0000256" key="3">
    <source>
        <dbReference type="ARBA" id="ARBA00023015"/>
    </source>
</evidence>
<accession>C2K0D8</accession>
<dbReference type="InterPro" id="IPR013011">
    <property type="entry name" value="PTS_EIIB_2"/>
</dbReference>
<dbReference type="GO" id="GO:0008982">
    <property type="term" value="F:protein-N(PI)-phosphohistidine-sugar phosphotransferase activity"/>
    <property type="evidence" value="ECO:0007669"/>
    <property type="project" value="InterPro"/>
</dbReference>
<evidence type="ECO:0000259" key="7">
    <source>
        <dbReference type="PROSITE" id="PS51099"/>
    </source>
</evidence>
<dbReference type="AlphaFoldDB" id="C2K0D8"/>
<feature type="domain" description="PRD" evidence="8">
    <location>
        <begin position="299"/>
        <end position="404"/>
    </location>
</feature>
<comment type="caution">
    <text evidence="9">The sequence shown here is derived from an EMBL/GenBank/DDBJ whole genome shotgun (WGS) entry which is preliminary data.</text>
</comment>
<dbReference type="Gene3D" id="3.40.930.10">
    <property type="entry name" value="Mannitol-specific EII, Chain A"/>
    <property type="match status" value="1"/>
</dbReference>
<dbReference type="HOGENOM" id="CLU_013442_5_1_9"/>
<feature type="domain" description="PTS EIIB type-2" evidence="7">
    <location>
        <begin position="407"/>
        <end position="496"/>
    </location>
</feature>
<dbReference type="PROSITE" id="PS51099">
    <property type="entry name" value="PTS_EIIB_TYPE_2"/>
    <property type="match status" value="1"/>
</dbReference>
<dbReference type="Pfam" id="PF05043">
    <property type="entry name" value="Mga"/>
    <property type="match status" value="1"/>
</dbReference>
<dbReference type="CDD" id="cd05568">
    <property type="entry name" value="PTS_IIB_bgl_like"/>
    <property type="match status" value="1"/>
</dbReference>
<proteinExistence type="predicted"/>
<evidence type="ECO:0000256" key="5">
    <source>
        <dbReference type="ARBA" id="ARBA00023163"/>
    </source>
</evidence>
<dbReference type="InterPro" id="IPR011608">
    <property type="entry name" value="PRD"/>
</dbReference>
<dbReference type="InterPro" id="IPR016152">
    <property type="entry name" value="PTrfase/Anion_transptr"/>
</dbReference>
<dbReference type="PANTHER" id="PTHR30185:SF13">
    <property type="entry name" value="LICABCH OPERON REGULATOR-RELATED"/>
    <property type="match status" value="1"/>
</dbReference>
<dbReference type="InterPro" id="IPR036388">
    <property type="entry name" value="WH-like_DNA-bd_sf"/>
</dbReference>
<gene>
    <name evidence="9" type="ORF">HMPREF0539_2623</name>
</gene>
<dbReference type="PANTHER" id="PTHR30185">
    <property type="entry name" value="CRYPTIC BETA-GLUCOSIDE BGL OPERON ANTITERMINATOR"/>
    <property type="match status" value="1"/>
</dbReference>
<organism evidence="9 10">
    <name type="scientific">Lacticaseibacillus rhamnosus (strain LMS2-1)</name>
    <dbReference type="NCBI Taxonomy" id="525361"/>
    <lineage>
        <taxon>Bacteria</taxon>
        <taxon>Bacillati</taxon>
        <taxon>Bacillota</taxon>
        <taxon>Bacilli</taxon>
        <taxon>Lactobacillales</taxon>
        <taxon>Lactobacillaceae</taxon>
        <taxon>Lacticaseibacillus</taxon>
    </lineage>
</organism>
<dbReference type="InterPro" id="IPR050661">
    <property type="entry name" value="BglG_antiterminators"/>
</dbReference>
<dbReference type="Gene3D" id="1.10.1790.10">
    <property type="entry name" value="PRD domain"/>
    <property type="match status" value="1"/>
</dbReference>
<dbReference type="PROSITE" id="PS51372">
    <property type="entry name" value="PRD_2"/>
    <property type="match status" value="1"/>
</dbReference>
<evidence type="ECO:0000256" key="4">
    <source>
        <dbReference type="ARBA" id="ARBA00023159"/>
    </source>
</evidence>
<dbReference type="Pfam" id="PF00874">
    <property type="entry name" value="PRD"/>
    <property type="match status" value="1"/>
</dbReference>
<evidence type="ECO:0000259" key="6">
    <source>
        <dbReference type="PROSITE" id="PS51094"/>
    </source>
</evidence>
<dbReference type="SUPFAM" id="SSF52794">
    <property type="entry name" value="PTS system IIB component-like"/>
    <property type="match status" value="1"/>
</dbReference>
<dbReference type="Gene3D" id="1.10.10.10">
    <property type="entry name" value="Winged helix-like DNA-binding domain superfamily/Winged helix DNA-binding domain"/>
    <property type="match status" value="1"/>
</dbReference>
<keyword evidence="2" id="KW-0677">Repeat</keyword>
<reference evidence="9" key="1">
    <citation type="submission" date="2009-01" db="EMBL/GenBank/DDBJ databases">
        <authorList>
            <person name="Qin X."/>
            <person name="Bachman B."/>
            <person name="Battles P."/>
            <person name="Bell A."/>
            <person name="Bess C."/>
            <person name="Bickham C."/>
            <person name="Chaboub L."/>
            <person name="Chen D."/>
            <person name="Coyle M."/>
            <person name="Deiros D.R."/>
            <person name="Dinh H."/>
            <person name="Forbes L."/>
            <person name="Fowler G."/>
            <person name="Francisco L."/>
            <person name="Fu Q."/>
            <person name="Gubbala S."/>
            <person name="Hale W."/>
            <person name="Han Y."/>
            <person name="Hemphill L."/>
            <person name="Highlander S.K."/>
            <person name="Hirani K."/>
            <person name="Hogues M."/>
            <person name="Jackson L."/>
            <person name="Jakkamsetti A."/>
            <person name="Javaid M."/>
            <person name="Jiang H."/>
            <person name="Korchina V."/>
            <person name="Kovar C."/>
            <person name="Lara F."/>
            <person name="Lee S."/>
            <person name="Mata R."/>
            <person name="Mathew T."/>
            <person name="Moen C."/>
            <person name="Morales K."/>
            <person name="Munidasa M."/>
            <person name="Nazareth L."/>
            <person name="Ngo R."/>
            <person name="Nguyen L."/>
            <person name="Okwuonu G."/>
            <person name="Ongeri F."/>
            <person name="Patil S."/>
            <person name="Petrosino J."/>
            <person name="Pham C."/>
            <person name="Pham P."/>
            <person name="Pu L.-L."/>
            <person name="Puazo M."/>
            <person name="Raj R."/>
            <person name="Reid J."/>
            <person name="Rouhana J."/>
            <person name="Saada N."/>
            <person name="Shang Y."/>
            <person name="Simmons D."/>
            <person name="Thornton R."/>
            <person name="Warren J."/>
            <person name="Weissenberger G."/>
            <person name="Zhang J."/>
            <person name="Zhang L."/>
            <person name="Zhou C."/>
            <person name="Zhu D."/>
            <person name="Muzny D."/>
            <person name="Worley K."/>
            <person name="Gibbs R."/>
        </authorList>
    </citation>
    <scope>NUCLEOTIDE SEQUENCE [LARGE SCALE GENOMIC DNA]</scope>
    <source>
        <strain evidence="9">LMS2-1</strain>
    </source>
</reference>
<keyword evidence="1" id="KW-0808">Transferase</keyword>
<dbReference type="SUPFAM" id="SSF63520">
    <property type="entry name" value="PTS-regulatory domain, PRD"/>
    <property type="match status" value="2"/>
</dbReference>
<evidence type="ECO:0000256" key="1">
    <source>
        <dbReference type="ARBA" id="ARBA00022679"/>
    </source>
</evidence>
<sequence>MERGNGNLKDKKLLILEFLLQHGTVHYDQIAAATGLSERTIGNYLNRLDGELRPYNVKLVRKRNVGIRLDGPADQKAHLLRSVHGQEGFASQSARVHYLMIKLLLTTRPCTLSKLADDLFVSRRTIDNDFKVVKQIFAQNQVTVHTSRRGIQVTASEANRRHMLAKLLRQYWGESLYIAKQKDGEVVQQIQLPHYLNHLVNPATTKAVMQSLTEFLKQSSLIFSDYALQSLAIHLIIACERPKKEQPTAIHLTPMLPETKQLLALVSKYVHQTLDAANAQQINAHIAALVDRQVSGAPAASIEDQTTPELRRQIASWLTQISPDKRLLEDLSVHLSGALVRVAHGMSIPNPYTEEIKRNFPMAFDAAAQLSMTVAKHYHVQLNDDESGFLALHFESFFERQQVADRISTVVVCSSGVGTSRLLAQRLEERFREKLVITRTIGLAELMRHAIPESLIISTVPIQGMRQPVVTVNPLLLQHDVEKVSQQADRFRFGTEGDAFLGLLEPALIVPNLPSTDRETALSTLIQRLTQAGVFEDASLPLKLAEDREKLATTAMGLVAMPHISPEMVRRPAIALGLAPDGLDWAGQKVKVIFFLAVTATVPGDQRGIYQVINRLIDDQRFCEVLAQSQSTTEAVKALAEYIHKELIEDE</sequence>
<feature type="domain" description="PTS EIIA type-2" evidence="6">
    <location>
        <begin position="502"/>
        <end position="642"/>
    </location>
</feature>
<dbReference type="Proteomes" id="UP000004525">
    <property type="component" value="Unassembled WGS sequence"/>
</dbReference>
<dbReference type="PROSITE" id="PS51094">
    <property type="entry name" value="PTS_EIIA_TYPE_2"/>
    <property type="match status" value="1"/>
</dbReference>
<evidence type="ECO:0000259" key="8">
    <source>
        <dbReference type="PROSITE" id="PS51372"/>
    </source>
</evidence>
<keyword evidence="4" id="KW-0010">Activator</keyword>